<feature type="non-terminal residue" evidence="1">
    <location>
        <position position="232"/>
    </location>
</feature>
<keyword evidence="2" id="KW-1185">Reference proteome</keyword>
<feature type="non-terminal residue" evidence="1">
    <location>
        <position position="1"/>
    </location>
</feature>
<gene>
    <name evidence="1" type="ORF">BDFB_007301</name>
</gene>
<evidence type="ECO:0000313" key="2">
    <source>
        <dbReference type="Proteomes" id="UP000292052"/>
    </source>
</evidence>
<dbReference type="PANTHER" id="PTHR33964:SF1">
    <property type="entry name" value="RE45066P"/>
    <property type="match status" value="1"/>
</dbReference>
<dbReference type="STRING" id="1661398.A0A482VG98"/>
<comment type="caution">
    <text evidence="1">The sequence shown here is derived from an EMBL/GenBank/DDBJ whole genome shotgun (WGS) entry which is preliminary data.</text>
</comment>
<proteinExistence type="predicted"/>
<dbReference type="Proteomes" id="UP000292052">
    <property type="component" value="Unassembled WGS sequence"/>
</dbReference>
<dbReference type="EMBL" id="QDEB01102642">
    <property type="protein sequence ID" value="RZC31774.1"/>
    <property type="molecule type" value="Genomic_DNA"/>
</dbReference>
<organism evidence="1 2">
    <name type="scientific">Asbolus verrucosus</name>
    <name type="common">Desert ironclad beetle</name>
    <dbReference type="NCBI Taxonomy" id="1661398"/>
    <lineage>
        <taxon>Eukaryota</taxon>
        <taxon>Metazoa</taxon>
        <taxon>Ecdysozoa</taxon>
        <taxon>Arthropoda</taxon>
        <taxon>Hexapoda</taxon>
        <taxon>Insecta</taxon>
        <taxon>Pterygota</taxon>
        <taxon>Neoptera</taxon>
        <taxon>Endopterygota</taxon>
        <taxon>Coleoptera</taxon>
        <taxon>Polyphaga</taxon>
        <taxon>Cucujiformia</taxon>
        <taxon>Tenebrionidae</taxon>
        <taxon>Pimeliinae</taxon>
        <taxon>Asbolus</taxon>
    </lineage>
</organism>
<evidence type="ECO:0000313" key="1">
    <source>
        <dbReference type="EMBL" id="RZC31774.1"/>
    </source>
</evidence>
<accession>A0A482VG98</accession>
<reference evidence="1 2" key="1">
    <citation type="submission" date="2017-03" db="EMBL/GenBank/DDBJ databases">
        <title>Genome of the blue death feigning beetle - Asbolus verrucosus.</title>
        <authorList>
            <person name="Rider S.D."/>
        </authorList>
    </citation>
    <scope>NUCLEOTIDE SEQUENCE [LARGE SCALE GENOMIC DNA]</scope>
    <source>
        <strain evidence="1">Butters</strain>
        <tissue evidence="1">Head and leg muscle</tissue>
    </source>
</reference>
<dbReference type="PANTHER" id="PTHR33964">
    <property type="entry name" value="RE45066P-RELATED"/>
    <property type="match status" value="1"/>
</dbReference>
<dbReference type="AlphaFoldDB" id="A0A482VG98"/>
<protein>
    <submittedName>
        <fullName evidence="1">Uncharacterized protein</fullName>
    </submittedName>
</protein>
<dbReference type="OrthoDB" id="10051804at2759"/>
<name>A0A482VG98_ASBVE</name>
<sequence length="232" mass="26763">VSSKIRGNHNYCGPERLVQCAKPLSVLDSGLTFASSKPDLDRMCPDLRDAIKCIHSYTRHCMTLEERSHFKKLFNGTALMVHDLCKNETYQEEYLKYAPCMKKVEKENEVCLKRYVNTMKEIQSRTKEETTVEPDLITYQKRKREAADEGIKSVCCSFQEYAECSTHTMRRACGEDAAQFSREFLDKMSSSLIRMHCREYGRRECGLMSAADDLKNSSLFLLILSLLAYCVR</sequence>